<dbReference type="Pfam" id="PF00583">
    <property type="entry name" value="Acetyltransf_1"/>
    <property type="match status" value="1"/>
</dbReference>
<proteinExistence type="predicted"/>
<evidence type="ECO:0000259" key="1">
    <source>
        <dbReference type="PROSITE" id="PS51186"/>
    </source>
</evidence>
<dbReference type="AlphaFoldDB" id="A0A4R5VJE3"/>
<dbReference type="Proteomes" id="UP001178888">
    <property type="component" value="Unassembled WGS sequence"/>
</dbReference>
<organism evidence="3 4">
    <name type="scientific">Bacillus salipaludis</name>
    <dbReference type="NCBI Taxonomy" id="2547811"/>
    <lineage>
        <taxon>Bacteria</taxon>
        <taxon>Bacillati</taxon>
        <taxon>Bacillota</taxon>
        <taxon>Bacilli</taxon>
        <taxon>Bacillales</taxon>
        <taxon>Bacillaceae</taxon>
        <taxon>Bacillus</taxon>
    </lineage>
</organism>
<dbReference type="InterPro" id="IPR000182">
    <property type="entry name" value="GNAT_dom"/>
</dbReference>
<dbReference type="EMBL" id="SMYO01000022">
    <property type="protein sequence ID" value="TDK57120.1"/>
    <property type="molecule type" value="Genomic_DNA"/>
</dbReference>
<dbReference type="PROSITE" id="PS51186">
    <property type="entry name" value="GNAT"/>
    <property type="match status" value="1"/>
</dbReference>
<comment type="caution">
    <text evidence="3">The sequence shown here is derived from an EMBL/GenBank/DDBJ whole genome shotgun (WGS) entry which is preliminary data.</text>
</comment>
<accession>A0A4R5VJE3</accession>
<sequence length="154" mass="17776">MNFRIIDIEKDKDLLIKFRKDTYIHSFGTDEGFDEIGYINRMEERVNKCPSGQLIVEEDNTPIGQIGLGIVDYCGTQIGYINLIYLLSDYRGKGLGKDLITNAENFFRDMNVSEYHLRVSSTNQRAIQLYTNSGMVKLREENKGQPVLRMKKIL</sequence>
<dbReference type="RefSeq" id="WP_133339506.1">
    <property type="nucleotide sequence ID" value="NZ_JAVGVR010000001.1"/>
</dbReference>
<keyword evidence="3" id="KW-0808">Transferase</keyword>
<dbReference type="GO" id="GO:0016747">
    <property type="term" value="F:acyltransferase activity, transferring groups other than amino-acyl groups"/>
    <property type="evidence" value="ECO:0007669"/>
    <property type="project" value="InterPro"/>
</dbReference>
<dbReference type="InterPro" id="IPR016181">
    <property type="entry name" value="Acyl_CoA_acyltransferase"/>
</dbReference>
<dbReference type="SUPFAM" id="SSF55729">
    <property type="entry name" value="Acyl-CoA N-acyltransferases (Nat)"/>
    <property type="match status" value="1"/>
</dbReference>
<feature type="domain" description="N-acetyltransferase" evidence="1">
    <location>
        <begin position="1"/>
        <end position="154"/>
    </location>
</feature>
<evidence type="ECO:0000313" key="3">
    <source>
        <dbReference type="EMBL" id="TDK57120.1"/>
    </source>
</evidence>
<evidence type="ECO:0000313" key="4">
    <source>
        <dbReference type="Proteomes" id="UP000295132"/>
    </source>
</evidence>
<protein>
    <submittedName>
        <fullName evidence="3">GNAT family N-acetyltransferase</fullName>
    </submittedName>
</protein>
<evidence type="ECO:0000313" key="2">
    <source>
        <dbReference type="EMBL" id="MDQ6596478.1"/>
    </source>
</evidence>
<dbReference type="Proteomes" id="UP000295132">
    <property type="component" value="Unassembled WGS sequence"/>
</dbReference>
<reference evidence="3 4" key="1">
    <citation type="submission" date="2019-03" db="EMBL/GenBank/DDBJ databases">
        <title>Bacillus niacini sp. nov. a Nicotinate-Metabolizing Mesophile Isolated from Soil.</title>
        <authorList>
            <person name="Zhang G."/>
        </authorList>
    </citation>
    <scope>NUCLEOTIDE SEQUENCE [LARGE SCALE GENOMIC DNA]</scope>
    <source>
        <strain evidence="3 4">WN066</strain>
    </source>
</reference>
<keyword evidence="5" id="KW-1185">Reference proteome</keyword>
<dbReference type="Gene3D" id="3.40.630.30">
    <property type="match status" value="1"/>
</dbReference>
<name>A0A4R5VJE3_9BACI</name>
<dbReference type="CDD" id="cd04301">
    <property type="entry name" value="NAT_SF"/>
    <property type="match status" value="1"/>
</dbReference>
<dbReference type="EMBL" id="JAVGVR010000001">
    <property type="protein sequence ID" value="MDQ6596478.1"/>
    <property type="molecule type" value="Genomic_DNA"/>
</dbReference>
<reference evidence="2" key="2">
    <citation type="submission" date="2023-08" db="EMBL/GenBank/DDBJ databases">
        <title>Nitrogen cycling bacteria in agricultural field soils.</title>
        <authorList>
            <person name="Jang J."/>
        </authorList>
    </citation>
    <scope>NUCLEOTIDE SEQUENCE</scope>
    <source>
        <strain evidence="2">PS3-36</strain>
    </source>
</reference>
<gene>
    <name evidence="3" type="ORF">E2K98_26595</name>
    <name evidence="2" type="ORF">RCG21_08835</name>
</gene>
<evidence type="ECO:0000313" key="5">
    <source>
        <dbReference type="Proteomes" id="UP001178888"/>
    </source>
</evidence>